<dbReference type="InterPro" id="IPR052518">
    <property type="entry name" value="CHR_Transporter"/>
</dbReference>
<keyword evidence="5 7" id="KW-1133">Transmembrane helix</keyword>
<keyword evidence="3" id="KW-1003">Cell membrane</keyword>
<dbReference type="STRING" id="1851148.SMSP2_02289"/>
<feature type="transmembrane region" description="Helical" evidence="7">
    <location>
        <begin position="63"/>
        <end position="86"/>
    </location>
</feature>
<dbReference type="OrthoDB" id="9788907at2"/>
<keyword evidence="6 7" id="KW-0472">Membrane</keyword>
<protein>
    <submittedName>
        <fullName evidence="8">Putative chromate transport protein</fullName>
    </submittedName>
</protein>
<evidence type="ECO:0000256" key="6">
    <source>
        <dbReference type="ARBA" id="ARBA00023136"/>
    </source>
</evidence>
<evidence type="ECO:0000256" key="4">
    <source>
        <dbReference type="ARBA" id="ARBA00022692"/>
    </source>
</evidence>
<evidence type="ECO:0000256" key="7">
    <source>
        <dbReference type="SAM" id="Phobius"/>
    </source>
</evidence>
<feature type="transmembrane region" description="Helical" evidence="7">
    <location>
        <begin position="128"/>
        <end position="148"/>
    </location>
</feature>
<gene>
    <name evidence="8" type="primary">srpC</name>
    <name evidence="8" type="ORF">SMSP2_02289</name>
</gene>
<dbReference type="AlphaFoldDB" id="A0A1Q2MGV1"/>
<name>A0A1Q2MGV1_9BACT</name>
<comment type="similarity">
    <text evidence="2">Belongs to the chromate ion transporter (CHR) (TC 2.A.51) family.</text>
</comment>
<dbReference type="EMBL" id="CP019646">
    <property type="protein sequence ID" value="AQQ71910.1"/>
    <property type="molecule type" value="Genomic_DNA"/>
</dbReference>
<dbReference type="GO" id="GO:0005886">
    <property type="term" value="C:plasma membrane"/>
    <property type="evidence" value="ECO:0007669"/>
    <property type="project" value="UniProtKB-SubCell"/>
</dbReference>
<dbReference type="GO" id="GO:0015109">
    <property type="term" value="F:chromate transmembrane transporter activity"/>
    <property type="evidence" value="ECO:0007669"/>
    <property type="project" value="InterPro"/>
</dbReference>
<dbReference type="PANTHER" id="PTHR43663">
    <property type="entry name" value="CHROMATE TRANSPORT PROTEIN-RELATED"/>
    <property type="match status" value="1"/>
</dbReference>
<feature type="transmembrane region" description="Helical" evidence="7">
    <location>
        <begin position="93"/>
        <end position="116"/>
    </location>
</feature>
<evidence type="ECO:0000313" key="8">
    <source>
        <dbReference type="EMBL" id="AQQ71910.1"/>
    </source>
</evidence>
<evidence type="ECO:0000256" key="1">
    <source>
        <dbReference type="ARBA" id="ARBA00004651"/>
    </source>
</evidence>
<proteinExistence type="inferred from homology"/>
<evidence type="ECO:0000256" key="2">
    <source>
        <dbReference type="ARBA" id="ARBA00005262"/>
    </source>
</evidence>
<keyword evidence="4 7" id="KW-0812">Transmembrane</keyword>
<feature type="transmembrane region" description="Helical" evidence="7">
    <location>
        <begin position="155"/>
        <end position="188"/>
    </location>
</feature>
<evidence type="ECO:0000256" key="5">
    <source>
        <dbReference type="ARBA" id="ARBA00022989"/>
    </source>
</evidence>
<accession>A0A1Q2MGV1</accession>
<evidence type="ECO:0000313" key="9">
    <source>
        <dbReference type="Proteomes" id="UP000188181"/>
    </source>
</evidence>
<dbReference type="PANTHER" id="PTHR43663:SF1">
    <property type="entry name" value="CHROMATE TRANSPORTER"/>
    <property type="match status" value="1"/>
</dbReference>
<evidence type="ECO:0000256" key="3">
    <source>
        <dbReference type="ARBA" id="ARBA00022475"/>
    </source>
</evidence>
<feature type="transmembrane region" description="Helical" evidence="7">
    <location>
        <begin position="21"/>
        <end position="43"/>
    </location>
</feature>
<dbReference type="Pfam" id="PF02417">
    <property type="entry name" value="Chromate_transp"/>
    <property type="match status" value="1"/>
</dbReference>
<dbReference type="KEGG" id="pbas:SMSP2_02289"/>
<comment type="subcellular location">
    <subcellularLocation>
        <location evidence="1">Cell membrane</location>
        <topology evidence="1">Multi-pass membrane protein</topology>
    </subcellularLocation>
</comment>
<organism evidence="8 9">
    <name type="scientific">Limihaloglobus sulfuriphilus</name>
    <dbReference type="NCBI Taxonomy" id="1851148"/>
    <lineage>
        <taxon>Bacteria</taxon>
        <taxon>Pseudomonadati</taxon>
        <taxon>Planctomycetota</taxon>
        <taxon>Phycisphaerae</taxon>
        <taxon>Sedimentisphaerales</taxon>
        <taxon>Sedimentisphaeraceae</taxon>
        <taxon>Limihaloglobus</taxon>
    </lineage>
</organism>
<dbReference type="InterPro" id="IPR003370">
    <property type="entry name" value="Chromate_transpt"/>
</dbReference>
<reference evidence="9" key="1">
    <citation type="submission" date="2017-02" db="EMBL/GenBank/DDBJ databases">
        <title>Comparative genomics and description of representatives of a novel lineage of planctomycetes thriving in anoxic sediments.</title>
        <authorList>
            <person name="Spring S."/>
            <person name="Bunk B."/>
            <person name="Sproer C."/>
        </authorList>
    </citation>
    <scope>NUCLEOTIDE SEQUENCE [LARGE SCALE GENOMIC DNA]</scope>
    <source>
        <strain evidence="9">SM-Chi-D1</strain>
    </source>
</reference>
<keyword evidence="9" id="KW-1185">Reference proteome</keyword>
<dbReference type="RefSeq" id="WP_146684122.1">
    <property type="nucleotide sequence ID" value="NZ_CP019646.1"/>
</dbReference>
<sequence>MSKKAKEKNSKTSRRGTPGESLRLFAAFFKIGLFTIGGGYVMLPMLRRELVENRGWLTDEDVLNYFAIGQSTPGVIAVNTATFVGYRRAGVAGALFASAGMLAPSLIIIVTIAAFFSHFQDIPIVQKAFAGMRIGVSMLLVYIVITLWRKAVKDIFGAVLGIGAFVSVLVFGISPIPVVITAAVAGLLYGRLQEAKPR</sequence>
<dbReference type="Proteomes" id="UP000188181">
    <property type="component" value="Chromosome"/>
</dbReference>